<sequence>MESDSDNDVNVFGDSSEEEVSATIRASSERIPTKVVNDAVVRFVCGYELYQVAVADVCDRNEALIYTEVIYRCQKTKCQKRVWTNIAAECDKQNYSRETVAEHNHQGEPIKMEVLVIVDKASNTECRTEKTSIESILALEFEICLIPYQIGNMPLSFNYLGLSSPRVLIGTTKRGGQLLSSPIIQVLGLGANRAPKGLGIAEHALARNQNHNL</sequence>
<accession>A0A915CN70</accession>
<protein>
    <submittedName>
        <fullName evidence="2">FLYWCH-type domain-containing protein</fullName>
    </submittedName>
</protein>
<name>A0A915CN70_9BILA</name>
<organism evidence="1 2">
    <name type="scientific">Ditylenchus dipsaci</name>
    <dbReference type="NCBI Taxonomy" id="166011"/>
    <lineage>
        <taxon>Eukaryota</taxon>
        <taxon>Metazoa</taxon>
        <taxon>Ecdysozoa</taxon>
        <taxon>Nematoda</taxon>
        <taxon>Chromadorea</taxon>
        <taxon>Rhabditida</taxon>
        <taxon>Tylenchina</taxon>
        <taxon>Tylenchomorpha</taxon>
        <taxon>Sphaerularioidea</taxon>
        <taxon>Anguinidae</taxon>
        <taxon>Anguininae</taxon>
        <taxon>Ditylenchus</taxon>
    </lineage>
</organism>
<dbReference type="AlphaFoldDB" id="A0A915CN70"/>
<proteinExistence type="predicted"/>
<dbReference type="WBParaSite" id="jg10391">
    <property type="protein sequence ID" value="jg10391"/>
    <property type="gene ID" value="jg10391"/>
</dbReference>
<dbReference type="Proteomes" id="UP000887574">
    <property type="component" value="Unplaced"/>
</dbReference>
<reference evidence="2" key="1">
    <citation type="submission" date="2022-11" db="UniProtKB">
        <authorList>
            <consortium name="WormBaseParasite"/>
        </authorList>
    </citation>
    <scope>IDENTIFICATION</scope>
</reference>
<evidence type="ECO:0000313" key="2">
    <source>
        <dbReference type="WBParaSite" id="jg10391"/>
    </source>
</evidence>
<evidence type="ECO:0000313" key="1">
    <source>
        <dbReference type="Proteomes" id="UP000887574"/>
    </source>
</evidence>
<keyword evidence="1" id="KW-1185">Reference proteome</keyword>